<dbReference type="EMBL" id="CAFBOJ010000134">
    <property type="protein sequence ID" value="CAB4986961.1"/>
    <property type="molecule type" value="Genomic_DNA"/>
</dbReference>
<feature type="transmembrane region" description="Helical" evidence="1">
    <location>
        <begin position="20"/>
        <end position="42"/>
    </location>
</feature>
<keyword evidence="1" id="KW-0812">Transmembrane</keyword>
<accession>A0A6J7N0Z2</accession>
<gene>
    <name evidence="2" type="ORF">UFOPK3197_00839</name>
    <name evidence="3" type="ORF">UFOPK3937_01079</name>
    <name evidence="4" type="ORF">UFOPK4401_01071</name>
</gene>
<proteinExistence type="predicted"/>
<dbReference type="EMBL" id="CAFBRB010000130">
    <property type="protein sequence ID" value="CAB5076878.1"/>
    <property type="molecule type" value="Genomic_DNA"/>
</dbReference>
<name>A0A6J7N0Z2_9ZZZZ</name>
<keyword evidence="1" id="KW-0472">Membrane</keyword>
<dbReference type="AlphaFoldDB" id="A0A6J7N0Z2"/>
<evidence type="ECO:0000313" key="4">
    <source>
        <dbReference type="EMBL" id="CAB5076878.1"/>
    </source>
</evidence>
<dbReference type="EMBL" id="CAFABI010000087">
    <property type="protein sequence ID" value="CAB4830252.1"/>
    <property type="molecule type" value="Genomic_DNA"/>
</dbReference>
<evidence type="ECO:0000313" key="2">
    <source>
        <dbReference type="EMBL" id="CAB4830252.1"/>
    </source>
</evidence>
<organism evidence="3">
    <name type="scientific">freshwater metagenome</name>
    <dbReference type="NCBI Taxonomy" id="449393"/>
    <lineage>
        <taxon>unclassified sequences</taxon>
        <taxon>metagenomes</taxon>
        <taxon>ecological metagenomes</taxon>
    </lineage>
</organism>
<sequence>MTVPVTTPLYVPESAIAPDAAGLVATGVAVLVATGFATGFFVE</sequence>
<reference evidence="3" key="1">
    <citation type="submission" date="2020-05" db="EMBL/GenBank/DDBJ databases">
        <authorList>
            <person name="Chiriac C."/>
            <person name="Salcher M."/>
            <person name="Ghai R."/>
            <person name="Kavagutti S V."/>
        </authorList>
    </citation>
    <scope>NUCLEOTIDE SEQUENCE</scope>
</reference>
<keyword evidence="1" id="KW-1133">Transmembrane helix</keyword>
<evidence type="ECO:0000256" key="1">
    <source>
        <dbReference type="SAM" id="Phobius"/>
    </source>
</evidence>
<protein>
    <submittedName>
        <fullName evidence="3">Unannotated protein</fullName>
    </submittedName>
</protein>
<evidence type="ECO:0000313" key="3">
    <source>
        <dbReference type="EMBL" id="CAB4986961.1"/>
    </source>
</evidence>